<dbReference type="EMBL" id="JAXCLA010000003">
    <property type="protein sequence ID" value="MDY0745212.1"/>
    <property type="molecule type" value="Genomic_DNA"/>
</dbReference>
<dbReference type="RefSeq" id="WP_320423099.1">
    <property type="nucleotide sequence ID" value="NZ_JAXCLA010000003.1"/>
</dbReference>
<dbReference type="SMART" id="SM00880">
    <property type="entry name" value="CHAD"/>
    <property type="match status" value="1"/>
</dbReference>
<evidence type="ECO:0000259" key="1">
    <source>
        <dbReference type="PROSITE" id="PS51708"/>
    </source>
</evidence>
<protein>
    <submittedName>
        <fullName evidence="2">CHAD domain-containing protein</fullName>
    </submittedName>
</protein>
<dbReference type="PANTHER" id="PTHR39339:SF1">
    <property type="entry name" value="CHAD DOMAIN-CONTAINING PROTEIN"/>
    <property type="match status" value="1"/>
</dbReference>
<feature type="domain" description="CHAD" evidence="1">
    <location>
        <begin position="13"/>
        <end position="276"/>
    </location>
</feature>
<dbReference type="Gene3D" id="1.40.20.10">
    <property type="entry name" value="CHAD domain"/>
    <property type="match status" value="1"/>
</dbReference>
<keyword evidence="3" id="KW-1185">Reference proteome</keyword>
<dbReference type="PANTHER" id="PTHR39339">
    <property type="entry name" value="SLR1444 PROTEIN"/>
    <property type="match status" value="1"/>
</dbReference>
<name>A0ABU5DJD5_9BURK</name>
<evidence type="ECO:0000313" key="3">
    <source>
        <dbReference type="Proteomes" id="UP001285263"/>
    </source>
</evidence>
<dbReference type="Proteomes" id="UP001285263">
    <property type="component" value="Unassembled WGS sequence"/>
</dbReference>
<sequence>MAIELKSRPALDGLSPPAALRRIVDHSVQQILANAAGIAGGSDEPELIHEMRVGIRRLRSALKLFSRWDDEAASAASTWDECLAGYAAALGEIRDRRIVDTELFPRLAQLGAPVPAMPPGPSQQALAARLRGRDFTLLMLDLQAFAHGPVPQDAPPLRPRAVRRRLARFEARLRAEAADFPAADDSERHRLRKRFKRLRYGIELAGSLLPRKKTRQRLARLKRVQDALGRLNDMAQAQRMFDGLGAAFAAGWAAGQKEALAAAAERAVRRWLADDD</sequence>
<dbReference type="Pfam" id="PF05235">
    <property type="entry name" value="CHAD"/>
    <property type="match status" value="1"/>
</dbReference>
<dbReference type="PROSITE" id="PS51708">
    <property type="entry name" value="CHAD"/>
    <property type="match status" value="1"/>
</dbReference>
<comment type="caution">
    <text evidence="2">The sequence shown here is derived from an EMBL/GenBank/DDBJ whole genome shotgun (WGS) entry which is preliminary data.</text>
</comment>
<gene>
    <name evidence="2" type="ORF">SNE35_11890</name>
</gene>
<evidence type="ECO:0000313" key="2">
    <source>
        <dbReference type="EMBL" id="MDY0745212.1"/>
    </source>
</evidence>
<organism evidence="2 3">
    <name type="scientific">Roseateles agri</name>
    <dbReference type="NCBI Taxonomy" id="3098619"/>
    <lineage>
        <taxon>Bacteria</taxon>
        <taxon>Pseudomonadati</taxon>
        <taxon>Pseudomonadota</taxon>
        <taxon>Betaproteobacteria</taxon>
        <taxon>Burkholderiales</taxon>
        <taxon>Sphaerotilaceae</taxon>
        <taxon>Roseateles</taxon>
    </lineage>
</organism>
<dbReference type="InterPro" id="IPR038186">
    <property type="entry name" value="CHAD_dom_sf"/>
</dbReference>
<dbReference type="InterPro" id="IPR007899">
    <property type="entry name" value="CHAD_dom"/>
</dbReference>
<proteinExistence type="predicted"/>
<reference evidence="2 3" key="1">
    <citation type="submission" date="2023-11" db="EMBL/GenBank/DDBJ databases">
        <title>Paucibacter sp. nov., isolated from fresh soil in Korea.</title>
        <authorList>
            <person name="Le N.T.T."/>
        </authorList>
    </citation>
    <scope>NUCLEOTIDE SEQUENCE [LARGE SCALE GENOMIC DNA]</scope>
    <source>
        <strain evidence="2 3">R3-3</strain>
    </source>
</reference>
<accession>A0ABU5DJD5</accession>